<feature type="transmembrane region" description="Helical" evidence="1">
    <location>
        <begin position="172"/>
        <end position="191"/>
    </location>
</feature>
<dbReference type="PANTHER" id="PTHR40078:SF1">
    <property type="entry name" value="INTEGRAL MEMBRANE PROTEIN"/>
    <property type="match status" value="1"/>
</dbReference>
<feature type="transmembrane region" description="Helical" evidence="1">
    <location>
        <begin position="57"/>
        <end position="77"/>
    </location>
</feature>
<organism evidence="2 3">
    <name type="scientific">Phocaeicola intestinalis</name>
    <dbReference type="NCBI Taxonomy" id="2762212"/>
    <lineage>
        <taxon>Bacteria</taxon>
        <taxon>Pseudomonadati</taxon>
        <taxon>Bacteroidota</taxon>
        <taxon>Bacteroidia</taxon>
        <taxon>Bacteroidales</taxon>
        <taxon>Bacteroidaceae</taxon>
        <taxon>Phocaeicola</taxon>
    </lineage>
</organism>
<dbReference type="RefSeq" id="WP_191762887.1">
    <property type="nucleotide sequence ID" value="NZ_JACSPP010000004.1"/>
</dbReference>
<protein>
    <submittedName>
        <fullName evidence="2">Cytidylate kinase family protein</fullName>
    </submittedName>
</protein>
<name>A0ABR8Y534_9BACT</name>
<reference evidence="2 3" key="1">
    <citation type="submission" date="2020-08" db="EMBL/GenBank/DDBJ databases">
        <title>A Genomic Blueprint of the Chicken Gut Microbiome.</title>
        <authorList>
            <person name="Gilroy R."/>
            <person name="Ravi A."/>
            <person name="Getino M."/>
            <person name="Pursley I."/>
            <person name="Horton D.L."/>
            <person name="Alikhan N.-F."/>
            <person name="Baker D."/>
            <person name="Gharbi K."/>
            <person name="Hall N."/>
            <person name="Watson M."/>
            <person name="Adriaenssens E.M."/>
            <person name="Foster-Nyarko E."/>
            <person name="Jarju S."/>
            <person name="Secka A."/>
            <person name="Antonio M."/>
            <person name="Oren A."/>
            <person name="Chaudhuri R."/>
            <person name="La Ragione R.M."/>
            <person name="Hildebrand F."/>
            <person name="Pallen M.J."/>
        </authorList>
    </citation>
    <scope>NUCLEOTIDE SEQUENCE [LARGE SCALE GENOMIC DNA]</scope>
    <source>
        <strain evidence="2 3">Sa1CVN1</strain>
    </source>
</reference>
<comment type="caution">
    <text evidence="2">The sequence shown here is derived from an EMBL/GenBank/DDBJ whole genome shotgun (WGS) entry which is preliminary data.</text>
</comment>
<keyword evidence="1" id="KW-0812">Transmembrane</keyword>
<dbReference type="Pfam" id="PF19700">
    <property type="entry name" value="DUF6198"/>
    <property type="match status" value="1"/>
</dbReference>
<evidence type="ECO:0000313" key="2">
    <source>
        <dbReference type="EMBL" id="MBD8039322.1"/>
    </source>
</evidence>
<feature type="transmembrane region" description="Helical" evidence="1">
    <location>
        <begin position="197"/>
        <end position="216"/>
    </location>
</feature>
<keyword evidence="1" id="KW-0472">Membrane</keyword>
<accession>A0ABR8Y534</accession>
<dbReference type="Gene3D" id="3.40.50.300">
    <property type="entry name" value="P-loop containing nucleotide triphosphate hydrolases"/>
    <property type="match status" value="1"/>
</dbReference>
<evidence type="ECO:0000256" key="1">
    <source>
        <dbReference type="SAM" id="Phobius"/>
    </source>
</evidence>
<dbReference type="Proteomes" id="UP000620874">
    <property type="component" value="Unassembled WGS sequence"/>
</dbReference>
<gene>
    <name evidence="2" type="ORF">H9625_02455</name>
</gene>
<keyword evidence="2" id="KW-0808">Transferase</keyword>
<dbReference type="PANTHER" id="PTHR40078">
    <property type="entry name" value="INTEGRAL MEMBRANE PROTEIN-RELATED"/>
    <property type="match status" value="1"/>
</dbReference>
<evidence type="ECO:0000313" key="3">
    <source>
        <dbReference type="Proteomes" id="UP000620874"/>
    </source>
</evidence>
<sequence length="445" mass="50048">MELKRSKAEWMRRYASFVIILFVIALGTSLSIRANLGSSPISAPPYILSLIPGMKMTMGQLTICMHVFFILIQMLLLRKDFEKRQYTQILVSFLFGFYTDLTMWLTAPLQVPFELNPVAGYPLRFIELLAGGAILAFGIACEVRCDSLMLAGEGLPLAISRFLRKDFGKVKICSDTCLVCIGTVFMFVYFGHWSWKMVGVGTLVSMFYVGIMVRVFSPHLQWLDLIFIPKGERRKAAPQTSDEWRGNHVITIARMYGSGGDAIGAEVARRLGCPCYNRQLIDQTAQQMGYSADFVAQNEQTLSTSRLWEMIFADSGIPASMNPSKEDAIYVSQSRTIRGLAHKSPCVIIGRLGNWILRDDPHVLRVFIMSGRDFAVKQLADKLHLSATDAARKIEQVNTGRANHYWHYIGKQWTDINGYDLIINTERTGIDGAVDMILRAARQIA</sequence>
<proteinExistence type="predicted"/>
<dbReference type="EMBL" id="JACSPP010000004">
    <property type="protein sequence ID" value="MBD8039322.1"/>
    <property type="molecule type" value="Genomic_DNA"/>
</dbReference>
<dbReference type="Pfam" id="PF13189">
    <property type="entry name" value="Cytidylate_kin2"/>
    <property type="match status" value="1"/>
</dbReference>
<dbReference type="InterPro" id="IPR027417">
    <property type="entry name" value="P-loop_NTPase"/>
</dbReference>
<dbReference type="InterPro" id="IPR038750">
    <property type="entry name" value="YczE/YyaS-like"/>
</dbReference>
<dbReference type="GO" id="GO:0016301">
    <property type="term" value="F:kinase activity"/>
    <property type="evidence" value="ECO:0007669"/>
    <property type="project" value="UniProtKB-KW"/>
</dbReference>
<keyword evidence="2" id="KW-0418">Kinase</keyword>
<keyword evidence="3" id="KW-1185">Reference proteome</keyword>
<feature type="transmembrane region" description="Helical" evidence="1">
    <location>
        <begin position="89"/>
        <end position="109"/>
    </location>
</feature>
<keyword evidence="1" id="KW-1133">Transmembrane helix</keyword>